<dbReference type="PANTHER" id="PTHR30087:SF0">
    <property type="entry name" value="INNER MEMBRANE PROTEIN"/>
    <property type="match status" value="1"/>
</dbReference>
<keyword evidence="3" id="KW-1185">Reference proteome</keyword>
<dbReference type="InterPro" id="IPR013560">
    <property type="entry name" value="DUF1722"/>
</dbReference>
<dbReference type="Proteomes" id="UP000273643">
    <property type="component" value="Unassembled WGS sequence"/>
</dbReference>
<reference evidence="2 3" key="1">
    <citation type="submission" date="2018-11" db="EMBL/GenBank/DDBJ databases">
        <title>Genomic Encyclopedia of Type Strains, Phase IV (KMG-IV): sequencing the most valuable type-strain genomes for metagenomic binning, comparative biology and taxonomic classification.</title>
        <authorList>
            <person name="Goeker M."/>
        </authorList>
    </citation>
    <scope>NUCLEOTIDE SEQUENCE [LARGE SCALE GENOMIC DNA]</scope>
    <source>
        <strain evidence="2 3">DSM 16974</strain>
    </source>
</reference>
<evidence type="ECO:0000313" key="3">
    <source>
        <dbReference type="Proteomes" id="UP000273643"/>
    </source>
</evidence>
<dbReference type="PANTHER" id="PTHR30087">
    <property type="entry name" value="INNER MEMBRANE PROTEIN"/>
    <property type="match status" value="1"/>
</dbReference>
<dbReference type="EMBL" id="RJUK01000001">
    <property type="protein sequence ID" value="ROQ20104.1"/>
    <property type="molecule type" value="Genomic_DNA"/>
</dbReference>
<dbReference type="OrthoDB" id="495783at2"/>
<dbReference type="Pfam" id="PF08349">
    <property type="entry name" value="DUF1722"/>
    <property type="match status" value="1"/>
</dbReference>
<sequence length="321" mass="36347">MDTHADVKIPVGISECLLGERVRFDGGHKRNRFLTDVMSRYFDYRPVCPEVLIGLGIPRKPIRLVATDKGTRVRGVQDDSLDVTEALAAEADKALERMPDICGYVMMQNSPSCGAFRMKRYGENGYPLDSEGIGAYAERLMELHPLLPVEEAGRLTDAGLRDNFISRVFAYHDWKTSVEPDPTPAKLVDFYSRYKYQVMAHHVPSYQSIGRLVAQAGTRDIHELCNEFLTAFMAALSHKTTRKSNTNTMLHLRGYLRDLLDGNEQQELSEVIDAYHAGDVPLVVPLTLLKHYLRKVDNPYLQKQTFWAPHPEKLGLRNANV</sequence>
<gene>
    <name evidence="2" type="ORF">EDC38_0700</name>
</gene>
<name>A0A3N1NJX5_9GAMM</name>
<comment type="caution">
    <text evidence="2">The sequence shown here is derived from an EMBL/GenBank/DDBJ whole genome shotgun (WGS) entry which is preliminary data.</text>
</comment>
<dbReference type="InterPro" id="IPR017087">
    <property type="entry name" value="UCP037004"/>
</dbReference>
<dbReference type="InterPro" id="IPR007553">
    <property type="entry name" value="2-thiour_desulf"/>
</dbReference>
<dbReference type="PIRSF" id="PIRSF037004">
    <property type="entry name" value="UCP037004"/>
    <property type="match status" value="1"/>
</dbReference>
<evidence type="ECO:0000259" key="1">
    <source>
        <dbReference type="Pfam" id="PF08349"/>
    </source>
</evidence>
<protein>
    <submittedName>
        <fullName evidence="2">Uncharacterized protein YbgA (DUF1722 family)</fullName>
    </submittedName>
</protein>
<accession>A0A3N1NJX5</accession>
<dbReference type="AlphaFoldDB" id="A0A3N1NJX5"/>
<proteinExistence type="predicted"/>
<dbReference type="RefSeq" id="WP_024460126.1">
    <property type="nucleotide sequence ID" value="NZ_RJUK01000001.1"/>
</dbReference>
<feature type="domain" description="DUF1722" evidence="1">
    <location>
        <begin position="195"/>
        <end position="311"/>
    </location>
</feature>
<dbReference type="Pfam" id="PF04463">
    <property type="entry name" value="2-thiour_desulf"/>
    <property type="match status" value="1"/>
</dbReference>
<organism evidence="2 3">
    <name type="scientific">Marinimicrobium koreense</name>
    <dbReference type="NCBI Taxonomy" id="306545"/>
    <lineage>
        <taxon>Bacteria</taxon>
        <taxon>Pseudomonadati</taxon>
        <taxon>Pseudomonadota</taxon>
        <taxon>Gammaproteobacteria</taxon>
        <taxon>Cellvibrionales</taxon>
        <taxon>Cellvibrionaceae</taxon>
        <taxon>Marinimicrobium</taxon>
    </lineage>
</organism>
<evidence type="ECO:0000313" key="2">
    <source>
        <dbReference type="EMBL" id="ROQ20104.1"/>
    </source>
</evidence>